<dbReference type="SUPFAM" id="SSF143631">
    <property type="entry name" value="ApbE-like"/>
    <property type="match status" value="1"/>
</dbReference>
<reference evidence="12 13" key="1">
    <citation type="submission" date="2021-10" db="EMBL/GenBank/DDBJ databases">
        <title>Draft genome of Aestuariibacter halophilus JC2043.</title>
        <authorList>
            <person name="Emsley S.A."/>
            <person name="Pfannmuller K.M."/>
            <person name="Ushijima B."/>
            <person name="Saw J.H."/>
            <person name="Videau P."/>
        </authorList>
    </citation>
    <scope>NUCLEOTIDE SEQUENCE [LARGE SCALE GENOMIC DNA]</scope>
    <source>
        <strain evidence="12 13">JC2043</strain>
    </source>
</reference>
<dbReference type="InterPro" id="IPR003374">
    <property type="entry name" value="ApbE-like_sf"/>
</dbReference>
<keyword evidence="8" id="KW-0274">FAD</keyword>
<evidence type="ECO:0000256" key="6">
    <source>
        <dbReference type="ARBA" id="ARBA00022679"/>
    </source>
</evidence>
<evidence type="ECO:0000256" key="8">
    <source>
        <dbReference type="ARBA" id="ARBA00022827"/>
    </source>
</evidence>
<dbReference type="InterPro" id="IPR024932">
    <property type="entry name" value="ApbE"/>
</dbReference>
<evidence type="ECO:0000256" key="3">
    <source>
        <dbReference type="ARBA" id="ARBA00011955"/>
    </source>
</evidence>
<sequence length="273" mass="29739">MNSSCAPHNDEPVRRVQPLLGTFVEIGLWSNRMSRSALLEISRHAFARIRVVQDRLSAHNRDSELGFLNRHPGQWIPLSQDARRVLSLARSMGRLSQDRFNCTVGGALVLRGALPDLGGPLSLPSGTWTDIDIDGNRARLLRPVRVTLDGIAKGYAVDCGIAELKRYGVDGGWINAGGDVRHFGAQSLSVMVDSPRLRRGGLTLCNAAVASSQIRYAPREGHPATYVGEAKEQALLSVKSPFAWRADAMTKVLAAYPPEQRSAVAAAFNSEYL</sequence>
<evidence type="ECO:0000256" key="11">
    <source>
        <dbReference type="ARBA" id="ARBA00048540"/>
    </source>
</evidence>
<dbReference type="PANTHER" id="PTHR30040">
    <property type="entry name" value="THIAMINE BIOSYNTHESIS LIPOPROTEIN APBE"/>
    <property type="match status" value="1"/>
</dbReference>
<dbReference type="Pfam" id="PF02424">
    <property type="entry name" value="ApbE"/>
    <property type="match status" value="1"/>
</dbReference>
<evidence type="ECO:0000313" key="12">
    <source>
        <dbReference type="EMBL" id="MCC2617743.1"/>
    </source>
</evidence>
<dbReference type="PANTHER" id="PTHR30040:SF2">
    <property type="entry name" value="FAD:PROTEIN FMN TRANSFERASE"/>
    <property type="match status" value="1"/>
</dbReference>
<comment type="caution">
    <text evidence="12">The sequence shown here is derived from an EMBL/GenBank/DDBJ whole genome shotgun (WGS) entry which is preliminary data.</text>
</comment>
<gene>
    <name evidence="12" type="ORF">LJ739_15935</name>
</gene>
<evidence type="ECO:0000256" key="9">
    <source>
        <dbReference type="ARBA" id="ARBA00022842"/>
    </source>
</evidence>
<evidence type="ECO:0000256" key="7">
    <source>
        <dbReference type="ARBA" id="ARBA00022723"/>
    </source>
</evidence>
<evidence type="ECO:0000256" key="1">
    <source>
        <dbReference type="ARBA" id="ARBA00001946"/>
    </source>
</evidence>
<evidence type="ECO:0000313" key="13">
    <source>
        <dbReference type="Proteomes" id="UP001520878"/>
    </source>
</evidence>
<keyword evidence="13" id="KW-1185">Reference proteome</keyword>
<proteinExistence type="inferred from homology"/>
<comment type="similarity">
    <text evidence="2">Belongs to the ApbE family.</text>
</comment>
<organism evidence="12 13">
    <name type="scientific">Fluctibacter halophilus</name>
    <dbReference type="NCBI Taxonomy" id="226011"/>
    <lineage>
        <taxon>Bacteria</taxon>
        <taxon>Pseudomonadati</taxon>
        <taxon>Pseudomonadota</taxon>
        <taxon>Gammaproteobacteria</taxon>
        <taxon>Alteromonadales</taxon>
        <taxon>Alteromonadaceae</taxon>
        <taxon>Fluctibacter</taxon>
    </lineage>
</organism>
<evidence type="ECO:0000256" key="4">
    <source>
        <dbReference type="ARBA" id="ARBA00016337"/>
    </source>
</evidence>
<keyword evidence="9" id="KW-0460">Magnesium</keyword>
<evidence type="ECO:0000256" key="2">
    <source>
        <dbReference type="ARBA" id="ARBA00008282"/>
    </source>
</evidence>
<evidence type="ECO:0000256" key="10">
    <source>
        <dbReference type="ARBA" id="ARBA00031306"/>
    </source>
</evidence>
<keyword evidence="6 12" id="KW-0808">Transferase</keyword>
<dbReference type="Gene3D" id="3.10.520.10">
    <property type="entry name" value="ApbE-like domains"/>
    <property type="match status" value="1"/>
</dbReference>
<dbReference type="RefSeq" id="WP_229162096.1">
    <property type="nucleotide sequence ID" value="NZ_JAJEWP010000005.1"/>
</dbReference>
<protein>
    <recommendedName>
        <fullName evidence="4">FAD:protein FMN transferase</fullName>
        <ecNumber evidence="3">2.7.1.180</ecNumber>
    </recommendedName>
    <alternativeName>
        <fullName evidence="10">Flavin transferase</fullName>
    </alternativeName>
</protein>
<evidence type="ECO:0000256" key="5">
    <source>
        <dbReference type="ARBA" id="ARBA00022630"/>
    </source>
</evidence>
<dbReference type="EC" id="2.7.1.180" evidence="3"/>
<dbReference type="EMBL" id="JAJEWP010000005">
    <property type="protein sequence ID" value="MCC2617743.1"/>
    <property type="molecule type" value="Genomic_DNA"/>
</dbReference>
<keyword evidence="7" id="KW-0479">Metal-binding</keyword>
<comment type="catalytic activity">
    <reaction evidence="11">
        <text>L-threonyl-[protein] + FAD = FMN-L-threonyl-[protein] + AMP + H(+)</text>
        <dbReference type="Rhea" id="RHEA:36847"/>
        <dbReference type="Rhea" id="RHEA-COMP:11060"/>
        <dbReference type="Rhea" id="RHEA-COMP:11061"/>
        <dbReference type="ChEBI" id="CHEBI:15378"/>
        <dbReference type="ChEBI" id="CHEBI:30013"/>
        <dbReference type="ChEBI" id="CHEBI:57692"/>
        <dbReference type="ChEBI" id="CHEBI:74257"/>
        <dbReference type="ChEBI" id="CHEBI:456215"/>
        <dbReference type="EC" id="2.7.1.180"/>
    </reaction>
</comment>
<comment type="cofactor">
    <cofactor evidence="1">
        <name>Mg(2+)</name>
        <dbReference type="ChEBI" id="CHEBI:18420"/>
    </cofactor>
</comment>
<name>A0ABS8GB60_9ALTE</name>
<accession>A0ABS8GB60</accession>
<keyword evidence="5" id="KW-0285">Flavoprotein</keyword>
<dbReference type="Proteomes" id="UP001520878">
    <property type="component" value="Unassembled WGS sequence"/>
</dbReference>
<dbReference type="GO" id="GO:0016740">
    <property type="term" value="F:transferase activity"/>
    <property type="evidence" value="ECO:0007669"/>
    <property type="project" value="UniProtKB-KW"/>
</dbReference>